<dbReference type="EMBL" id="PDNU01000113">
    <property type="protein sequence ID" value="PHK92838.1"/>
    <property type="molecule type" value="Genomic_DNA"/>
</dbReference>
<dbReference type="RefSeq" id="WP_176559988.1">
    <property type="nucleotide sequence ID" value="NZ_PDNU01000113.1"/>
</dbReference>
<evidence type="ECO:0000313" key="1">
    <source>
        <dbReference type="EMBL" id="PHK92838.1"/>
    </source>
</evidence>
<dbReference type="PANTHER" id="PTHR35370">
    <property type="entry name" value="CYTOPLASMIC PROTEIN-RELATED-RELATED"/>
    <property type="match status" value="1"/>
</dbReference>
<organism evidence="1 2">
    <name type="scientific">Teichococcus rhizosphaerae</name>
    <dbReference type="NCBI Taxonomy" id="1335062"/>
    <lineage>
        <taxon>Bacteria</taxon>
        <taxon>Pseudomonadati</taxon>
        <taxon>Pseudomonadota</taxon>
        <taxon>Alphaproteobacteria</taxon>
        <taxon>Acetobacterales</taxon>
        <taxon>Roseomonadaceae</taxon>
        <taxon>Roseomonas</taxon>
    </lineage>
</organism>
<evidence type="ECO:0000313" key="2">
    <source>
        <dbReference type="Proteomes" id="UP000223527"/>
    </source>
</evidence>
<feature type="non-terminal residue" evidence="1">
    <location>
        <position position="1"/>
    </location>
</feature>
<dbReference type="Pfam" id="PF05947">
    <property type="entry name" value="T6SS_TssF"/>
    <property type="match status" value="1"/>
</dbReference>
<proteinExistence type="predicted"/>
<dbReference type="PANTHER" id="PTHR35370:SF1">
    <property type="entry name" value="TYPE VI SECRETION SYSTEM COMPONENT TSSF1"/>
    <property type="match status" value="1"/>
</dbReference>
<gene>
    <name evidence="1" type="ORF">CR162_21850</name>
</gene>
<keyword evidence="2" id="KW-1185">Reference proteome</keyword>
<protein>
    <submittedName>
        <fullName evidence="1">Type VI secretion system baseplate subunit TssF</fullName>
    </submittedName>
</protein>
<reference evidence="1 2" key="1">
    <citation type="submission" date="2017-10" db="EMBL/GenBank/DDBJ databases">
        <authorList>
            <person name="Banno H."/>
            <person name="Chua N.-H."/>
        </authorList>
    </citation>
    <scope>NUCLEOTIDE SEQUENCE [LARGE SCALE GENOMIC DNA]</scope>
    <source>
        <strain evidence="1 2">YW11</strain>
    </source>
</reference>
<dbReference type="AlphaFoldDB" id="A0A2C6ZYF7"/>
<dbReference type="Proteomes" id="UP000223527">
    <property type="component" value="Unassembled WGS sequence"/>
</dbReference>
<accession>A0A2C6ZYF7</accession>
<dbReference type="InterPro" id="IPR010272">
    <property type="entry name" value="T6SS_TssF"/>
</dbReference>
<name>A0A2C6ZYF7_9PROT</name>
<sequence length="103" mass="11474">LYGDSGDPALQLQIEGLREVSSKPCTRRLPMPGPIVFGRGLEITLDFDENAFRGTGVFLLGAVFERFLARYVSINSFTETVLRTGERGEVMRWQAKPGSRPNL</sequence>
<comment type="caution">
    <text evidence="1">The sequence shown here is derived from an EMBL/GenBank/DDBJ whole genome shotgun (WGS) entry which is preliminary data.</text>
</comment>